<feature type="transmembrane region" description="Helical" evidence="1">
    <location>
        <begin position="232"/>
        <end position="257"/>
    </location>
</feature>
<feature type="non-terminal residue" evidence="3">
    <location>
        <position position="348"/>
    </location>
</feature>
<keyword evidence="4" id="KW-1185">Reference proteome</keyword>
<evidence type="ECO:0000256" key="2">
    <source>
        <dbReference type="SAM" id="SignalP"/>
    </source>
</evidence>
<feature type="chain" id="PRO_5012319388" description="Mechanosensitive ion channel family protein" evidence="2">
    <location>
        <begin position="23"/>
        <end position="348"/>
    </location>
</feature>
<reference evidence="4" key="1">
    <citation type="submission" date="2016-11" db="EMBL/GenBank/DDBJ databases">
        <authorList>
            <person name="Varghese N."/>
            <person name="Submissions S."/>
        </authorList>
    </citation>
    <scope>NUCLEOTIDE SEQUENCE [LARGE SCALE GENOMIC DNA]</scope>
    <source>
        <strain evidence="4">DSM 100564</strain>
    </source>
</reference>
<proteinExistence type="predicted"/>
<evidence type="ECO:0008006" key="5">
    <source>
        <dbReference type="Google" id="ProtNLM"/>
    </source>
</evidence>
<keyword evidence="2" id="KW-0732">Signal</keyword>
<organism evidence="3 4">
    <name type="scientific">Shimia gijangensis</name>
    <dbReference type="NCBI Taxonomy" id="1470563"/>
    <lineage>
        <taxon>Bacteria</taxon>
        <taxon>Pseudomonadati</taxon>
        <taxon>Pseudomonadota</taxon>
        <taxon>Alphaproteobacteria</taxon>
        <taxon>Rhodobacterales</taxon>
        <taxon>Roseobacteraceae</taxon>
    </lineage>
</organism>
<dbReference type="Proteomes" id="UP000183982">
    <property type="component" value="Unassembled WGS sequence"/>
</dbReference>
<accession>A0A1M6MWL7</accession>
<keyword evidence="1" id="KW-0472">Membrane</keyword>
<dbReference type="RefSeq" id="WP_139280726.1">
    <property type="nucleotide sequence ID" value="NZ_FQZQ01000014.1"/>
</dbReference>
<keyword evidence="1" id="KW-1133">Transmembrane helix</keyword>
<protein>
    <recommendedName>
        <fullName evidence="5">Mechanosensitive ion channel family protein</fullName>
    </recommendedName>
</protein>
<feature type="transmembrane region" description="Helical" evidence="1">
    <location>
        <begin position="194"/>
        <end position="211"/>
    </location>
</feature>
<name>A0A1M6MWL7_9RHOB</name>
<dbReference type="STRING" id="1470563.SAMN05444000_114122"/>
<keyword evidence="1" id="KW-0812">Transmembrane</keyword>
<dbReference type="AlphaFoldDB" id="A0A1M6MWL7"/>
<sequence>MRRLLFAILLFVSSATIALAQASDVINPQEILTQRAEEALKTGRASAEALSVLRNDLDDLRQQMFDIVDAGSIEARVIEVQLSALGPAPDDGSVETEGLAQKRKTLAEQLKQATQPIREAQARLSQVELLIHEVDQLIREKDRNRLFQRFPSVFWPSTIVKGIGEIESYGAGAGIELTEAMGRKEFKNARLERLFLAGFLGVLGLFLIFYVRSLVGRFFDKKFEGSSGPLRFFWVLMSSIARLIVPLVGIVAIAGILPVLGVKASAANFAGQLVLQILSLLVFSNWLGHTLFSPFAPSRRLVRMDNEKALTGLRLCQALGFVEGIERFSETLGSVSFRSPETVSVVAA</sequence>
<dbReference type="EMBL" id="FQZQ01000014">
    <property type="protein sequence ID" value="SHJ87877.1"/>
    <property type="molecule type" value="Genomic_DNA"/>
</dbReference>
<evidence type="ECO:0000313" key="4">
    <source>
        <dbReference type="Proteomes" id="UP000183982"/>
    </source>
</evidence>
<evidence type="ECO:0000256" key="1">
    <source>
        <dbReference type="SAM" id="Phobius"/>
    </source>
</evidence>
<feature type="transmembrane region" description="Helical" evidence="1">
    <location>
        <begin position="269"/>
        <end position="292"/>
    </location>
</feature>
<evidence type="ECO:0000313" key="3">
    <source>
        <dbReference type="EMBL" id="SHJ87877.1"/>
    </source>
</evidence>
<feature type="signal peptide" evidence="2">
    <location>
        <begin position="1"/>
        <end position="22"/>
    </location>
</feature>
<gene>
    <name evidence="3" type="ORF">SAMN05444000_114122</name>
</gene>